<keyword evidence="1" id="KW-0472">Membrane</keyword>
<evidence type="ECO:0000256" key="1">
    <source>
        <dbReference type="SAM" id="Phobius"/>
    </source>
</evidence>
<name>A0A1G1Z778_9BACT</name>
<evidence type="ECO:0000313" key="2">
    <source>
        <dbReference type="EMBL" id="OGY60374.1"/>
    </source>
</evidence>
<evidence type="ECO:0000313" key="3">
    <source>
        <dbReference type="Proteomes" id="UP000178744"/>
    </source>
</evidence>
<dbReference type="Proteomes" id="UP000178744">
    <property type="component" value="Unassembled WGS sequence"/>
</dbReference>
<dbReference type="AlphaFoldDB" id="A0A1G1Z778"/>
<proteinExistence type="predicted"/>
<accession>A0A1G1Z778</accession>
<sequence>MTSTKNNIIRSATIVILVGLAAYFAVRFFWNSAPFIPPAFLEARARGSVLSENIIKLSQESLKNLEKISDADKAGDYSNGLNLVIGEISRNELARASALSLSNELEVMALKLGDVKPKAAMNVGLQAIIGQSQLVQRLINYNGYIYELLDVLRVRFSNKGASGAKEVADIIKQMNEESQSINDLNYKYRELMAKFDGLTRKEE</sequence>
<keyword evidence="1" id="KW-0812">Transmembrane</keyword>
<reference evidence="2 3" key="1">
    <citation type="journal article" date="2016" name="Nat. Commun.">
        <title>Thousands of microbial genomes shed light on interconnected biogeochemical processes in an aquifer system.</title>
        <authorList>
            <person name="Anantharaman K."/>
            <person name="Brown C.T."/>
            <person name="Hug L.A."/>
            <person name="Sharon I."/>
            <person name="Castelle C.J."/>
            <person name="Probst A.J."/>
            <person name="Thomas B.C."/>
            <person name="Singh A."/>
            <person name="Wilkins M.J."/>
            <person name="Karaoz U."/>
            <person name="Brodie E.L."/>
            <person name="Williams K.H."/>
            <person name="Hubbard S.S."/>
            <person name="Banfield J.F."/>
        </authorList>
    </citation>
    <scope>NUCLEOTIDE SEQUENCE [LARGE SCALE GENOMIC DNA]</scope>
</reference>
<comment type="caution">
    <text evidence="2">The sequence shown here is derived from an EMBL/GenBank/DDBJ whole genome shotgun (WGS) entry which is preliminary data.</text>
</comment>
<gene>
    <name evidence="2" type="ORF">A3B23_01660</name>
</gene>
<keyword evidence="1" id="KW-1133">Transmembrane helix</keyword>
<feature type="transmembrane region" description="Helical" evidence="1">
    <location>
        <begin position="12"/>
        <end position="30"/>
    </location>
</feature>
<evidence type="ECO:0008006" key="4">
    <source>
        <dbReference type="Google" id="ProtNLM"/>
    </source>
</evidence>
<dbReference type="EMBL" id="MHIY01000001">
    <property type="protein sequence ID" value="OGY60374.1"/>
    <property type="molecule type" value="Genomic_DNA"/>
</dbReference>
<organism evidence="2 3">
    <name type="scientific">Candidatus Colwellbacteria bacterium RIFCSPLOWO2_01_FULL_48_10</name>
    <dbReference type="NCBI Taxonomy" id="1797690"/>
    <lineage>
        <taxon>Bacteria</taxon>
        <taxon>Candidatus Colwelliibacteriota</taxon>
    </lineage>
</organism>
<protein>
    <recommendedName>
        <fullName evidence="4">DUF5667 domain-containing protein</fullName>
    </recommendedName>
</protein>